<proteinExistence type="predicted"/>
<dbReference type="AlphaFoldDB" id="A0A0K2UGC4"/>
<reference evidence="1" key="1">
    <citation type="submission" date="2014-05" db="EMBL/GenBank/DDBJ databases">
        <authorList>
            <person name="Chronopoulou M."/>
        </authorList>
    </citation>
    <scope>NUCLEOTIDE SEQUENCE</scope>
    <source>
        <tissue evidence="1">Whole organism</tissue>
    </source>
</reference>
<sequence length="69" mass="8372">MGSRNKRILLSYQTYVAQFYYILTVYPVYQIPELLGVHTLCFNNLDIFSFSYTRSLLNFYFLDHKVLRY</sequence>
<protein>
    <submittedName>
        <fullName evidence="1">Uncharacterized protein</fullName>
    </submittedName>
</protein>
<accession>A0A0K2UGC4</accession>
<name>A0A0K2UGC4_LEPSM</name>
<dbReference type="EMBL" id="HACA01019764">
    <property type="protein sequence ID" value="CDW37125.1"/>
    <property type="molecule type" value="Transcribed_RNA"/>
</dbReference>
<evidence type="ECO:0000313" key="1">
    <source>
        <dbReference type="EMBL" id="CDW37125.1"/>
    </source>
</evidence>
<organism evidence="1">
    <name type="scientific">Lepeophtheirus salmonis</name>
    <name type="common">Salmon louse</name>
    <name type="synonym">Caligus salmonis</name>
    <dbReference type="NCBI Taxonomy" id="72036"/>
    <lineage>
        <taxon>Eukaryota</taxon>
        <taxon>Metazoa</taxon>
        <taxon>Ecdysozoa</taxon>
        <taxon>Arthropoda</taxon>
        <taxon>Crustacea</taxon>
        <taxon>Multicrustacea</taxon>
        <taxon>Hexanauplia</taxon>
        <taxon>Copepoda</taxon>
        <taxon>Siphonostomatoida</taxon>
        <taxon>Caligidae</taxon>
        <taxon>Lepeophtheirus</taxon>
    </lineage>
</organism>